<comment type="subcellular location">
    <subcellularLocation>
        <location evidence="1">Cell inner membrane</location>
        <topology evidence="1">Multi-pass membrane protein</topology>
    </subcellularLocation>
</comment>
<evidence type="ECO:0000256" key="11">
    <source>
        <dbReference type="SAM" id="MobiDB-lite"/>
    </source>
</evidence>
<sequence>MNRDLRQWVNEGLIVLFFFVIGLEPKRELTTGSLAHPRAAAAPALAAVGGAVVAPAGRRDRRVSSRDSSHLGNTDRYRRSPS</sequence>
<keyword evidence="8" id="KW-0406">Ion transport</keyword>
<keyword evidence="10" id="KW-0739">Sodium transport</keyword>
<evidence type="ECO:0000256" key="9">
    <source>
        <dbReference type="ARBA" id="ARBA00023136"/>
    </source>
</evidence>
<keyword evidence="2" id="KW-0813">Transport</keyword>
<evidence type="ECO:0000313" key="14">
    <source>
        <dbReference type="Proteomes" id="UP001298593"/>
    </source>
</evidence>
<comment type="caution">
    <text evidence="13">The sequence shown here is derived from an EMBL/GenBank/DDBJ whole genome shotgun (WGS) entry which is preliminary data.</text>
</comment>
<evidence type="ECO:0000313" key="13">
    <source>
        <dbReference type="EMBL" id="MEB3030653.1"/>
    </source>
</evidence>
<dbReference type="InterPro" id="IPR004670">
    <property type="entry name" value="NhaA"/>
</dbReference>
<keyword evidence="14" id="KW-1185">Reference proteome</keyword>
<dbReference type="Gene3D" id="1.20.1530.10">
    <property type="entry name" value="Na+/H+ antiporter like domain"/>
    <property type="match status" value="1"/>
</dbReference>
<gene>
    <name evidence="13" type="ORF">KV113_03695</name>
</gene>
<protein>
    <submittedName>
        <fullName evidence="13">Na+/H+ antiporter NhaA</fullName>
    </submittedName>
</protein>
<organism evidence="13 14">
    <name type="scientific">[Mycobacterium] nativiensis</name>
    <dbReference type="NCBI Taxonomy" id="2855503"/>
    <lineage>
        <taxon>Bacteria</taxon>
        <taxon>Bacillati</taxon>
        <taxon>Actinomycetota</taxon>
        <taxon>Actinomycetes</taxon>
        <taxon>Mycobacteriales</taxon>
        <taxon>Mycobacteriaceae</taxon>
        <taxon>Mycolicibacter</taxon>
    </lineage>
</organism>
<dbReference type="PANTHER" id="PTHR30341:SF0">
    <property type="entry name" value="NA(+)_H(+) ANTIPORTER NHAA"/>
    <property type="match status" value="1"/>
</dbReference>
<evidence type="ECO:0000256" key="3">
    <source>
        <dbReference type="ARBA" id="ARBA00022449"/>
    </source>
</evidence>
<evidence type="ECO:0000256" key="6">
    <source>
        <dbReference type="ARBA" id="ARBA00022989"/>
    </source>
</evidence>
<feature type="compositionally biased region" description="Basic and acidic residues" evidence="11">
    <location>
        <begin position="62"/>
        <end position="82"/>
    </location>
</feature>
<evidence type="ECO:0000256" key="8">
    <source>
        <dbReference type="ARBA" id="ARBA00023065"/>
    </source>
</evidence>
<evidence type="ECO:0000256" key="10">
    <source>
        <dbReference type="ARBA" id="ARBA00023201"/>
    </source>
</evidence>
<evidence type="ECO:0000256" key="12">
    <source>
        <dbReference type="SAM" id="Phobius"/>
    </source>
</evidence>
<evidence type="ECO:0000256" key="2">
    <source>
        <dbReference type="ARBA" id="ARBA00022448"/>
    </source>
</evidence>
<dbReference type="EMBL" id="JAYJJU010000002">
    <property type="protein sequence ID" value="MEB3030653.1"/>
    <property type="molecule type" value="Genomic_DNA"/>
</dbReference>
<evidence type="ECO:0000256" key="1">
    <source>
        <dbReference type="ARBA" id="ARBA00004429"/>
    </source>
</evidence>
<keyword evidence="4" id="KW-1003">Cell membrane</keyword>
<dbReference type="InterPro" id="IPR023171">
    <property type="entry name" value="Na/H_antiporter_dom_sf"/>
</dbReference>
<dbReference type="Proteomes" id="UP001298593">
    <property type="component" value="Unassembled WGS sequence"/>
</dbReference>
<feature type="transmembrane region" description="Helical" evidence="12">
    <location>
        <begin position="7"/>
        <end position="23"/>
    </location>
</feature>
<keyword evidence="5 12" id="KW-0812">Transmembrane</keyword>
<dbReference type="PANTHER" id="PTHR30341">
    <property type="entry name" value="SODIUM ION/PROTON ANTIPORTER NHAA-RELATED"/>
    <property type="match status" value="1"/>
</dbReference>
<evidence type="ECO:0000256" key="4">
    <source>
        <dbReference type="ARBA" id="ARBA00022475"/>
    </source>
</evidence>
<evidence type="ECO:0000256" key="7">
    <source>
        <dbReference type="ARBA" id="ARBA00023053"/>
    </source>
</evidence>
<evidence type="ECO:0000256" key="5">
    <source>
        <dbReference type="ARBA" id="ARBA00022692"/>
    </source>
</evidence>
<reference evidence="13 14" key="1">
    <citation type="submission" date="2023-12" db="EMBL/GenBank/DDBJ databases">
        <title>Description of new species of Mycobacterium terrae complex isolated from sewage at the Sao Paulo Zoological Park Foundation in Brazil.</title>
        <authorList>
            <person name="Romagnoli C.L."/>
            <person name="Conceicao E.C."/>
            <person name="Machado E."/>
            <person name="Barreto L.B.P.F."/>
            <person name="Sharma A."/>
            <person name="Silva N.M."/>
            <person name="Marques L.E."/>
            <person name="Juliana M.A."/>
            <person name="Lourenco M.C.S."/>
            <person name="Digiampietri L.A."/>
            <person name="Suffys P.N."/>
            <person name="Viana-Niero C."/>
        </authorList>
    </citation>
    <scope>NUCLEOTIDE SEQUENCE [LARGE SCALE GENOMIC DNA]</scope>
    <source>
        <strain evidence="13 14">MYC340</strain>
    </source>
</reference>
<proteinExistence type="predicted"/>
<feature type="region of interest" description="Disordered" evidence="11">
    <location>
        <begin position="55"/>
        <end position="82"/>
    </location>
</feature>
<keyword evidence="3" id="KW-0050">Antiport</keyword>
<feature type="transmembrane region" description="Helical" evidence="12">
    <location>
        <begin position="35"/>
        <end position="56"/>
    </location>
</feature>
<keyword evidence="7" id="KW-0915">Sodium</keyword>
<dbReference type="Pfam" id="PF06965">
    <property type="entry name" value="Na_H_antiport_1"/>
    <property type="match status" value="1"/>
</dbReference>
<keyword evidence="9 12" id="KW-0472">Membrane</keyword>
<dbReference type="RefSeq" id="WP_224976704.1">
    <property type="nucleotide sequence ID" value="NZ_JAYJJU010000002.1"/>
</dbReference>
<name>A0ABU5XSG5_9MYCO</name>
<keyword evidence="6 12" id="KW-1133">Transmembrane helix</keyword>
<accession>A0ABU5XSG5</accession>